<feature type="transmembrane region" description="Helical" evidence="1">
    <location>
        <begin position="27"/>
        <end position="46"/>
    </location>
</feature>
<evidence type="ECO:0000313" key="2">
    <source>
        <dbReference type="EMBL" id="ACM57808.1"/>
    </source>
</evidence>
<dbReference type="EMBL" id="CP001365">
    <property type="protein sequence ID" value="ACM57808.1"/>
    <property type="molecule type" value="Genomic_DNA"/>
</dbReference>
<dbReference type="HOGENOM" id="CLU_2447567_0_0_2"/>
<dbReference type="KEGG" id="hla:Hlac_2231"/>
<sequence>MDDAQFHGGDPITGPAASVDEAHLRRLGAVLWTLAFLSVTAVILFSDGRLAALDWRDAAFIALRTFAGVIAFFVVFPVILAALSAVRLR</sequence>
<proteinExistence type="predicted"/>
<dbReference type="RefSeq" id="WP_015910929.1">
    <property type="nucleotide sequence ID" value="NC_012029.1"/>
</dbReference>
<evidence type="ECO:0000313" key="3">
    <source>
        <dbReference type="Proteomes" id="UP000000740"/>
    </source>
</evidence>
<dbReference type="Proteomes" id="UP000000740">
    <property type="component" value="Chromosome 1"/>
</dbReference>
<gene>
    <name evidence="2" type="ordered locus">Hlac_2231</name>
</gene>
<keyword evidence="1" id="KW-0812">Transmembrane</keyword>
<organism evidence="2 3">
    <name type="scientific">Halorubrum lacusprofundi (strain ATCC 49239 / DSM 5036 / JCM 8891 / ACAM 34)</name>
    <dbReference type="NCBI Taxonomy" id="416348"/>
    <lineage>
        <taxon>Archaea</taxon>
        <taxon>Methanobacteriati</taxon>
        <taxon>Methanobacteriota</taxon>
        <taxon>Stenosarchaea group</taxon>
        <taxon>Halobacteria</taxon>
        <taxon>Halobacteriales</taxon>
        <taxon>Haloferacaceae</taxon>
        <taxon>Halorubrum</taxon>
    </lineage>
</organism>
<dbReference type="GeneID" id="7399940"/>
<protein>
    <submittedName>
        <fullName evidence="2">Uncharacterized protein</fullName>
    </submittedName>
</protein>
<reference evidence="2 3" key="1">
    <citation type="journal article" date="2016" name="Stand. Genomic Sci.">
        <title>Complete genome sequence of the Antarctic Halorubrum lacusprofundi type strain ACAM 34.</title>
        <authorList>
            <person name="Anderson I.J."/>
            <person name="DasSarma P."/>
            <person name="Lucas S."/>
            <person name="Copeland A."/>
            <person name="Lapidus A."/>
            <person name="Del Rio T.G."/>
            <person name="Tice H."/>
            <person name="Dalin E."/>
            <person name="Bruce D.C."/>
            <person name="Goodwin L."/>
            <person name="Pitluck S."/>
            <person name="Sims D."/>
            <person name="Brettin T.S."/>
            <person name="Detter J.C."/>
            <person name="Han C.S."/>
            <person name="Larimer F."/>
            <person name="Hauser L."/>
            <person name="Land M."/>
            <person name="Ivanova N."/>
            <person name="Richardson P."/>
            <person name="Cavicchioli R."/>
            <person name="DasSarma S."/>
            <person name="Woese C.R."/>
            <person name="Kyrpides N.C."/>
        </authorList>
    </citation>
    <scope>NUCLEOTIDE SEQUENCE [LARGE SCALE GENOMIC DNA]</scope>
    <source>
        <strain evidence="3">ATCC 49239 / DSM 5036 / JCM 8891 / ACAM 34</strain>
    </source>
</reference>
<evidence type="ECO:0000256" key="1">
    <source>
        <dbReference type="SAM" id="Phobius"/>
    </source>
</evidence>
<keyword evidence="3" id="KW-1185">Reference proteome</keyword>
<dbReference type="AlphaFoldDB" id="B9LRT4"/>
<keyword evidence="1" id="KW-1133">Transmembrane helix</keyword>
<name>B9LRT4_HALLT</name>
<feature type="transmembrane region" description="Helical" evidence="1">
    <location>
        <begin position="58"/>
        <end position="83"/>
    </location>
</feature>
<keyword evidence="1" id="KW-0472">Membrane</keyword>
<accession>B9LRT4</accession>